<gene>
    <name evidence="1" type="ORF">ENL41_00845</name>
</gene>
<organism evidence="1">
    <name type="scientific">candidate division WOR-3 bacterium</name>
    <dbReference type="NCBI Taxonomy" id="2052148"/>
    <lineage>
        <taxon>Bacteria</taxon>
        <taxon>Bacteria division WOR-3</taxon>
    </lineage>
</organism>
<protein>
    <submittedName>
        <fullName evidence="1">Uncharacterized protein</fullName>
    </submittedName>
</protein>
<dbReference type="EMBL" id="DRTV01000069">
    <property type="protein sequence ID" value="HHF57954.1"/>
    <property type="molecule type" value="Genomic_DNA"/>
</dbReference>
<sequence length="267" mass="28621">MKKILPIFVLSLGLILTSCTEEETGGKEITPANFTASAGSGGITVVLTWEAPVDNIDGYILYFENTLLDTLDPSENTFTHNPQGQVGTYKLYAFLGDSLSDPVTVSTEPKVTTAQLTLAELNAAGNSGLGFTQDWTATTYPMADPNAPDNVDFYFTDGSSGSTGTFQYLASADQVVNATFESGKPTSVPDAGWRVNYITRTAPQGGIISDPTTHYDFATTNSTYSFKVVRGTDYYYGTIELGSVSQTECTIVTVKVQTIANLRIIGQ</sequence>
<accession>A0A7C5M2W8</accession>
<name>A0A7C5M2W8_UNCW3</name>
<evidence type="ECO:0000313" key="1">
    <source>
        <dbReference type="EMBL" id="HHF57954.1"/>
    </source>
</evidence>
<comment type="caution">
    <text evidence="1">The sequence shown here is derived from an EMBL/GenBank/DDBJ whole genome shotgun (WGS) entry which is preliminary data.</text>
</comment>
<dbReference type="PROSITE" id="PS51257">
    <property type="entry name" value="PROKAR_LIPOPROTEIN"/>
    <property type="match status" value="1"/>
</dbReference>
<dbReference type="Proteomes" id="UP000886014">
    <property type="component" value="Unassembled WGS sequence"/>
</dbReference>
<reference evidence="1" key="1">
    <citation type="journal article" date="2020" name="mSystems">
        <title>Genome- and Community-Level Interaction Insights into Carbon Utilization and Element Cycling Functions of Hydrothermarchaeota in Hydrothermal Sediment.</title>
        <authorList>
            <person name="Zhou Z."/>
            <person name="Liu Y."/>
            <person name="Xu W."/>
            <person name="Pan J."/>
            <person name="Luo Z.H."/>
            <person name="Li M."/>
        </authorList>
    </citation>
    <scope>NUCLEOTIDE SEQUENCE [LARGE SCALE GENOMIC DNA]</scope>
    <source>
        <strain evidence="1">HyVt-94</strain>
    </source>
</reference>
<dbReference type="AlphaFoldDB" id="A0A7C5M2W8"/>
<proteinExistence type="predicted"/>